<dbReference type="RefSeq" id="WP_173038077.1">
    <property type="nucleotide sequence ID" value="NZ_AP022870.1"/>
</dbReference>
<name>A0A6F8XXC8_9ACTN</name>
<dbReference type="AlphaFoldDB" id="A0A6F8XXC8"/>
<evidence type="ECO:0000313" key="1">
    <source>
        <dbReference type="EMBL" id="BCB78449.1"/>
    </source>
</evidence>
<dbReference type="EMBL" id="AP022870">
    <property type="protein sequence ID" value="BCB78449.1"/>
    <property type="molecule type" value="Genomic_DNA"/>
</dbReference>
<organism evidence="1 2">
    <name type="scientific">Phytohabitans flavus</name>
    <dbReference type="NCBI Taxonomy" id="1076124"/>
    <lineage>
        <taxon>Bacteria</taxon>
        <taxon>Bacillati</taxon>
        <taxon>Actinomycetota</taxon>
        <taxon>Actinomycetes</taxon>
        <taxon>Micromonosporales</taxon>
        <taxon>Micromonosporaceae</taxon>
    </lineage>
</organism>
<reference evidence="1 2" key="1">
    <citation type="submission" date="2020-03" db="EMBL/GenBank/DDBJ databases">
        <title>Whole genome shotgun sequence of Phytohabitans flavus NBRC 107702.</title>
        <authorList>
            <person name="Komaki H."/>
            <person name="Tamura T."/>
        </authorList>
    </citation>
    <scope>NUCLEOTIDE SEQUENCE [LARGE SCALE GENOMIC DNA]</scope>
    <source>
        <strain evidence="1 2">NBRC 107702</strain>
    </source>
</reference>
<gene>
    <name evidence="1" type="ORF">Pflav_048590</name>
</gene>
<evidence type="ECO:0000313" key="2">
    <source>
        <dbReference type="Proteomes" id="UP000502508"/>
    </source>
</evidence>
<dbReference type="Proteomes" id="UP000502508">
    <property type="component" value="Chromosome"/>
</dbReference>
<protein>
    <submittedName>
        <fullName evidence="1">Uncharacterized protein</fullName>
    </submittedName>
</protein>
<accession>A0A6F8XXC8</accession>
<sequence length="237" mass="25221">MAKIMISPLGSDLLFDRIRPAREQDLNTRRQLGQVAIQAGVSHTVNSWLMPMHLLGVGAEYLPRGVAARTVTASGQARWTIADPHIQLSLTPAGRIWLLAHARLSGTELLEDALPPEPSPSGHSYIVNFHDQVTGSAFAVGDQAKQVVHIHNDGAARDAVKAILDLVQQQRAGLVLSAEEAAELDESLAILQVSLTEEQPASALRLAALTISRIAGDLFVGAAGNAVWEGFKAAIGI</sequence>
<reference evidence="1 2" key="2">
    <citation type="submission" date="2020-03" db="EMBL/GenBank/DDBJ databases">
        <authorList>
            <person name="Ichikawa N."/>
            <person name="Kimura A."/>
            <person name="Kitahashi Y."/>
            <person name="Uohara A."/>
        </authorList>
    </citation>
    <scope>NUCLEOTIDE SEQUENCE [LARGE SCALE GENOMIC DNA]</scope>
    <source>
        <strain evidence="1 2">NBRC 107702</strain>
    </source>
</reference>
<proteinExistence type="predicted"/>
<dbReference type="KEGG" id="pfla:Pflav_048590"/>
<keyword evidence="2" id="KW-1185">Reference proteome</keyword>